<dbReference type="AlphaFoldDB" id="A4ABT5"/>
<dbReference type="PROSITE" id="PS51373">
    <property type="entry name" value="HIPIP"/>
    <property type="match status" value="1"/>
</dbReference>
<accession>A4ABT5</accession>
<dbReference type="SUPFAM" id="SSF57652">
    <property type="entry name" value="HIPIP (high potential iron protein)"/>
    <property type="match status" value="1"/>
</dbReference>
<evidence type="ECO:0000256" key="4">
    <source>
        <dbReference type="ARBA" id="ARBA00022723"/>
    </source>
</evidence>
<keyword evidence="12" id="KW-1185">Reference proteome</keyword>
<keyword evidence="2" id="KW-0813">Transport</keyword>
<keyword evidence="4" id="KW-0479">Metal-binding</keyword>
<dbReference type="GO" id="GO:0046872">
    <property type="term" value="F:metal ion binding"/>
    <property type="evidence" value="ECO:0007669"/>
    <property type="project" value="UniProtKB-KW"/>
</dbReference>
<evidence type="ECO:0000313" key="11">
    <source>
        <dbReference type="EMBL" id="EAQ96598.1"/>
    </source>
</evidence>
<dbReference type="Proteomes" id="UP000019205">
    <property type="component" value="Chromosome"/>
</dbReference>
<evidence type="ECO:0000256" key="9">
    <source>
        <dbReference type="SAM" id="SignalP"/>
    </source>
</evidence>
<dbReference type="GO" id="GO:0009055">
    <property type="term" value="F:electron transfer activity"/>
    <property type="evidence" value="ECO:0007669"/>
    <property type="project" value="InterPro"/>
</dbReference>
<dbReference type="Pfam" id="PF01355">
    <property type="entry name" value="HIPIP"/>
    <property type="match status" value="1"/>
</dbReference>
<dbReference type="GO" id="GO:0051539">
    <property type="term" value="F:4 iron, 4 sulfur cluster binding"/>
    <property type="evidence" value="ECO:0007669"/>
    <property type="project" value="UniProtKB-KW"/>
</dbReference>
<dbReference type="eggNOG" id="ENOG50330XW">
    <property type="taxonomic scope" value="Bacteria"/>
</dbReference>
<feature type="domain" description="High potential iron-sulfur proteins family profile" evidence="10">
    <location>
        <begin position="26"/>
        <end position="104"/>
    </location>
</feature>
<evidence type="ECO:0000256" key="3">
    <source>
        <dbReference type="ARBA" id="ARBA00022485"/>
    </source>
</evidence>
<dbReference type="Gene3D" id="4.10.490.10">
    <property type="entry name" value="High potential iron-sulphur protein"/>
    <property type="match status" value="1"/>
</dbReference>
<evidence type="ECO:0000256" key="1">
    <source>
        <dbReference type="ARBA" id="ARBA00002137"/>
    </source>
</evidence>
<name>A4ABT5_9GAMM</name>
<reference evidence="11 12" key="1">
    <citation type="journal article" date="2007" name="Proc. Natl. Acad. Sci. U.S.A.">
        <title>Characterization of a marine gammaproteobacterium capable of aerobic anoxygenic photosynthesis.</title>
        <authorList>
            <person name="Fuchs B.M."/>
            <person name="Spring S."/>
            <person name="Teeling H."/>
            <person name="Quast C."/>
            <person name="Wulf J."/>
            <person name="Schattenhofer M."/>
            <person name="Yan S."/>
            <person name="Ferriera S."/>
            <person name="Johnson J."/>
            <person name="Glockner F.O."/>
            <person name="Amann R."/>
        </authorList>
    </citation>
    <scope>NUCLEOTIDE SEQUENCE [LARGE SCALE GENOMIC DNA]</scope>
    <source>
        <strain evidence="11">KT71</strain>
    </source>
</reference>
<evidence type="ECO:0000256" key="5">
    <source>
        <dbReference type="ARBA" id="ARBA00022729"/>
    </source>
</evidence>
<keyword evidence="8" id="KW-0411">Iron-sulfur</keyword>
<feature type="chain" id="PRO_5002664436" evidence="9">
    <location>
        <begin position="29"/>
        <end position="104"/>
    </location>
</feature>
<dbReference type="PROSITE" id="PS51318">
    <property type="entry name" value="TAT"/>
    <property type="match status" value="1"/>
</dbReference>
<keyword evidence="7" id="KW-0408">Iron</keyword>
<sequence>MNKLNRRNFLKTTAVAGSGLLIARFSHAQEIVTEDDGTAVAMGYAADHSTVDTAKWTKKAGPDGAKQQCTTCTLYQKIDDEYGLCPIFAGKRVHASGWCNGWVA</sequence>
<comment type="caution">
    <text evidence="11">The sequence shown here is derived from an EMBL/GenBank/DDBJ whole genome shotgun (WGS) entry which is preliminary data.</text>
</comment>
<dbReference type="InterPro" id="IPR036369">
    <property type="entry name" value="HIPIP_sf"/>
</dbReference>
<protein>
    <submittedName>
        <fullName evidence="11">High potential iron-sulfur protein</fullName>
    </submittedName>
</protein>
<dbReference type="STRING" id="314285.KT71_06222"/>
<evidence type="ECO:0000256" key="7">
    <source>
        <dbReference type="ARBA" id="ARBA00023004"/>
    </source>
</evidence>
<evidence type="ECO:0000256" key="6">
    <source>
        <dbReference type="ARBA" id="ARBA00022982"/>
    </source>
</evidence>
<dbReference type="GO" id="GO:0019646">
    <property type="term" value="P:aerobic electron transport chain"/>
    <property type="evidence" value="ECO:0007669"/>
    <property type="project" value="InterPro"/>
</dbReference>
<feature type="signal peptide" evidence="9">
    <location>
        <begin position="1"/>
        <end position="28"/>
    </location>
</feature>
<dbReference type="OrthoDB" id="5298540at2"/>
<dbReference type="HOGENOM" id="CLU_147871_0_0_6"/>
<comment type="function">
    <text evidence="1">Specific class of high-redox-potential 4Fe-4S ferredoxins. Functions in anaerobic electron transport in most purple and in some other photosynthetic bacteria and in at least one genus (Paracoccus) of halophilic, denitrifying bacteria.</text>
</comment>
<dbReference type="RefSeq" id="WP_008293665.1">
    <property type="nucleotide sequence ID" value="NZ_CM002299.1"/>
</dbReference>
<dbReference type="InterPro" id="IPR006311">
    <property type="entry name" value="TAT_signal"/>
</dbReference>
<evidence type="ECO:0000256" key="8">
    <source>
        <dbReference type="ARBA" id="ARBA00023014"/>
    </source>
</evidence>
<organism evidence="11 12">
    <name type="scientific">Congregibacter litoralis KT71</name>
    <dbReference type="NCBI Taxonomy" id="314285"/>
    <lineage>
        <taxon>Bacteria</taxon>
        <taxon>Pseudomonadati</taxon>
        <taxon>Pseudomonadota</taxon>
        <taxon>Gammaproteobacteria</taxon>
        <taxon>Cellvibrionales</taxon>
        <taxon>Halieaceae</taxon>
        <taxon>Congregibacter</taxon>
    </lineage>
</organism>
<dbReference type="InterPro" id="IPR000170">
    <property type="entry name" value="High_potential_FeS_prot"/>
</dbReference>
<gene>
    <name evidence="11" type="ORF">KT71_06222</name>
</gene>
<keyword evidence="3" id="KW-0004">4Fe-4S</keyword>
<reference evidence="11 12" key="2">
    <citation type="journal article" date="2009" name="PLoS ONE">
        <title>The photosynthetic apparatus and its regulation in the aerobic gammaproteobacterium Congregibacter litoralis gen. nov., sp. nov.</title>
        <authorList>
            <person name="Spring S."/>
            <person name="Lunsdorf H."/>
            <person name="Fuchs B.M."/>
            <person name="Tindall B.J."/>
        </authorList>
    </citation>
    <scope>NUCLEOTIDE SEQUENCE [LARGE SCALE GENOMIC DNA]</scope>
    <source>
        <strain evidence="11">KT71</strain>
    </source>
</reference>
<evidence type="ECO:0000259" key="10">
    <source>
        <dbReference type="PROSITE" id="PS51373"/>
    </source>
</evidence>
<dbReference type="NCBIfam" id="TIGR01409">
    <property type="entry name" value="TAT_signal_seq"/>
    <property type="match status" value="1"/>
</dbReference>
<keyword evidence="5 9" id="KW-0732">Signal</keyword>
<dbReference type="EMBL" id="AAOA02000004">
    <property type="protein sequence ID" value="EAQ96598.1"/>
    <property type="molecule type" value="Genomic_DNA"/>
</dbReference>
<keyword evidence="6" id="KW-0249">Electron transport</keyword>
<evidence type="ECO:0000313" key="12">
    <source>
        <dbReference type="Proteomes" id="UP000019205"/>
    </source>
</evidence>
<evidence type="ECO:0000256" key="2">
    <source>
        <dbReference type="ARBA" id="ARBA00022448"/>
    </source>
</evidence>
<dbReference type="InterPro" id="IPR019546">
    <property type="entry name" value="TAT_signal_bac_arc"/>
</dbReference>
<proteinExistence type="predicted"/>
<dbReference type="Pfam" id="PF10518">
    <property type="entry name" value="TAT_signal"/>
    <property type="match status" value="1"/>
</dbReference>